<proteinExistence type="predicted"/>
<dbReference type="InterPro" id="IPR012334">
    <property type="entry name" value="Pectin_lyas_fold"/>
</dbReference>
<organism evidence="2 3">
    <name type="scientific">Candidatus Magnetoglobus multicellularis str. Araruama</name>
    <dbReference type="NCBI Taxonomy" id="890399"/>
    <lineage>
        <taxon>Bacteria</taxon>
        <taxon>Pseudomonadati</taxon>
        <taxon>Thermodesulfobacteriota</taxon>
        <taxon>Desulfobacteria</taxon>
        <taxon>Desulfobacterales</taxon>
        <taxon>Desulfobacteraceae</taxon>
        <taxon>Candidatus Magnetoglobus</taxon>
    </lineage>
</organism>
<dbReference type="AlphaFoldDB" id="A0A1V1NSF3"/>
<reference evidence="3" key="1">
    <citation type="submission" date="2012-11" db="EMBL/GenBank/DDBJ databases">
        <authorList>
            <person name="Lucero-Rivera Y.E."/>
            <person name="Tovar-Ramirez D."/>
        </authorList>
    </citation>
    <scope>NUCLEOTIDE SEQUENCE [LARGE SCALE GENOMIC DNA]</scope>
    <source>
        <strain evidence="3">Araruama</strain>
    </source>
</reference>
<feature type="region of interest" description="Disordered" evidence="1">
    <location>
        <begin position="61"/>
        <end position="81"/>
    </location>
</feature>
<dbReference type="EMBL" id="ATBP01002766">
    <property type="protein sequence ID" value="ETR65494.1"/>
    <property type="molecule type" value="Genomic_DNA"/>
</dbReference>
<feature type="non-terminal residue" evidence="2">
    <location>
        <position position="340"/>
    </location>
</feature>
<protein>
    <submittedName>
        <fullName evidence="2">Uncharacterized protein</fullName>
    </submittedName>
</protein>
<dbReference type="Gene3D" id="2.160.20.10">
    <property type="entry name" value="Single-stranded right-handed beta-helix, Pectin lyase-like"/>
    <property type="match status" value="2"/>
</dbReference>
<evidence type="ECO:0000256" key="1">
    <source>
        <dbReference type="SAM" id="MobiDB-lite"/>
    </source>
</evidence>
<sequence>MSTRTNGEDANLNPGNAGNINISANQILLEDGAQLDSSTQGIGNGGDIIIQNANRIIMGNESLSEPDENGRASITSQSGFEEADAGKAGNIIINTDNLEIKYASWIGASTKGGGDGGNISINVANDFILNGYNYPKSSIVYTSSDSDQSYAGNAGNIIINAKNLKLLNHSEVSTSAKHAGGGSISLGVDKMLYLSNSKITSSVQKGDDNSGNINIYADQTLMNKSSIVATAYEGNGGNININGNNFIQSSDSLIDASSKLGIDGKVDTIPPNVEFSSQLVQLPSNFLDAVHWLQTPCADRSSEDISRFIIDTQIALPQLPDDLLPAPFYLSIIKVIRPYK</sequence>
<dbReference type="Proteomes" id="UP000189670">
    <property type="component" value="Unassembled WGS sequence"/>
</dbReference>
<dbReference type="InterPro" id="IPR011050">
    <property type="entry name" value="Pectin_lyase_fold/virulence"/>
</dbReference>
<accession>A0A1V1NSF3</accession>
<evidence type="ECO:0000313" key="2">
    <source>
        <dbReference type="EMBL" id="ETR65494.1"/>
    </source>
</evidence>
<dbReference type="SUPFAM" id="SSF51126">
    <property type="entry name" value="Pectin lyase-like"/>
    <property type="match status" value="1"/>
</dbReference>
<gene>
    <name evidence="2" type="ORF">OMM_14157</name>
</gene>
<evidence type="ECO:0000313" key="3">
    <source>
        <dbReference type="Proteomes" id="UP000189670"/>
    </source>
</evidence>
<name>A0A1V1NSF3_9BACT</name>
<comment type="caution">
    <text evidence="2">The sequence shown here is derived from an EMBL/GenBank/DDBJ whole genome shotgun (WGS) entry which is preliminary data.</text>
</comment>